<accession>A0A9Q3PX82</accession>
<reference evidence="1" key="1">
    <citation type="submission" date="2021-03" db="EMBL/GenBank/DDBJ databases">
        <title>Draft genome sequence of rust myrtle Austropuccinia psidii MF-1, a brazilian biotype.</title>
        <authorList>
            <person name="Quecine M.C."/>
            <person name="Pachon D.M.R."/>
            <person name="Bonatelli M.L."/>
            <person name="Correr F.H."/>
            <person name="Franceschini L.M."/>
            <person name="Leite T.F."/>
            <person name="Margarido G.R.A."/>
            <person name="Almeida C.A."/>
            <person name="Ferrarezi J.A."/>
            <person name="Labate C.A."/>
        </authorList>
    </citation>
    <scope>NUCLEOTIDE SEQUENCE</scope>
    <source>
        <strain evidence="1">MF-1</strain>
    </source>
</reference>
<proteinExistence type="predicted"/>
<evidence type="ECO:0000313" key="1">
    <source>
        <dbReference type="EMBL" id="MBW0576530.1"/>
    </source>
</evidence>
<protein>
    <submittedName>
        <fullName evidence="1">Uncharacterized protein</fullName>
    </submittedName>
</protein>
<gene>
    <name evidence="1" type="ORF">O181_116245</name>
</gene>
<name>A0A9Q3PX82_9BASI</name>
<dbReference type="AlphaFoldDB" id="A0A9Q3PX82"/>
<sequence length="159" mass="17981">MQEPRMLHISYYIPLCTIFPQQSNGDAFRTKLKHSNSSPQIHHPYQRKTSQPCSLAIHGDYQQIIQELPPPGSAGGGFIFSLQDQSRGNSKRLRIIKSVGKVSSTSECLGQLYWAMQAVFKQLVSPWAFWANLYSTLGIQSHSSIFKMARTVLAQFSQY</sequence>
<comment type="caution">
    <text evidence="1">The sequence shown here is derived from an EMBL/GenBank/DDBJ whole genome shotgun (WGS) entry which is preliminary data.</text>
</comment>
<keyword evidence="2" id="KW-1185">Reference proteome</keyword>
<evidence type="ECO:0000313" key="2">
    <source>
        <dbReference type="Proteomes" id="UP000765509"/>
    </source>
</evidence>
<organism evidence="1 2">
    <name type="scientific">Austropuccinia psidii MF-1</name>
    <dbReference type="NCBI Taxonomy" id="1389203"/>
    <lineage>
        <taxon>Eukaryota</taxon>
        <taxon>Fungi</taxon>
        <taxon>Dikarya</taxon>
        <taxon>Basidiomycota</taxon>
        <taxon>Pucciniomycotina</taxon>
        <taxon>Pucciniomycetes</taxon>
        <taxon>Pucciniales</taxon>
        <taxon>Sphaerophragmiaceae</taxon>
        <taxon>Austropuccinia</taxon>
    </lineage>
</organism>
<dbReference type="Proteomes" id="UP000765509">
    <property type="component" value="Unassembled WGS sequence"/>
</dbReference>
<feature type="non-terminal residue" evidence="1">
    <location>
        <position position="159"/>
    </location>
</feature>
<dbReference type="EMBL" id="AVOT02098576">
    <property type="protein sequence ID" value="MBW0576530.1"/>
    <property type="molecule type" value="Genomic_DNA"/>
</dbReference>